<proteinExistence type="predicted"/>
<evidence type="ECO:0000313" key="3">
    <source>
        <dbReference type="EMBL" id="MEP0820895.1"/>
    </source>
</evidence>
<evidence type="ECO:0000256" key="1">
    <source>
        <dbReference type="ARBA" id="ARBA00022729"/>
    </source>
</evidence>
<dbReference type="InterPro" id="IPR025232">
    <property type="entry name" value="DUF4174"/>
</dbReference>
<keyword evidence="1" id="KW-0732">Signal</keyword>
<feature type="domain" description="DUF4174" evidence="2">
    <location>
        <begin position="56"/>
        <end position="171"/>
    </location>
</feature>
<dbReference type="Proteomes" id="UP001464891">
    <property type="component" value="Unassembled WGS sequence"/>
</dbReference>
<dbReference type="EMBL" id="JAMPKM010000050">
    <property type="protein sequence ID" value="MEP0820895.1"/>
    <property type="molecule type" value="Genomic_DNA"/>
</dbReference>
<evidence type="ECO:0000313" key="4">
    <source>
        <dbReference type="Proteomes" id="UP001464891"/>
    </source>
</evidence>
<evidence type="ECO:0000259" key="2">
    <source>
        <dbReference type="Pfam" id="PF13778"/>
    </source>
</evidence>
<keyword evidence="4" id="KW-1185">Reference proteome</keyword>
<protein>
    <submittedName>
        <fullName evidence="3">DUF4174 domain-containing protein</fullName>
    </submittedName>
</protein>
<dbReference type="PANTHER" id="PTHR46792">
    <property type="entry name" value="COILED-COIL DOMAIN-CONTAINING PROTEIN 80"/>
    <property type="match status" value="1"/>
</dbReference>
<organism evidence="3 4">
    <name type="scientific">Trichocoleus desertorum GB2-A4</name>
    <dbReference type="NCBI Taxonomy" id="2933944"/>
    <lineage>
        <taxon>Bacteria</taxon>
        <taxon>Bacillati</taxon>
        <taxon>Cyanobacteriota</taxon>
        <taxon>Cyanophyceae</taxon>
        <taxon>Leptolyngbyales</taxon>
        <taxon>Trichocoleusaceae</taxon>
        <taxon>Trichocoleus</taxon>
    </lineage>
</organism>
<name>A0ABV0JIL7_9CYAN</name>
<sequence>MQSLPVLVFLSLLQGCVDTQPFILMSDLPNPPQSQFPKVASVAVTSSRSQGVEFRLSDYQWQNRILLVFAPSTGSSDYRQQRQIWQTDQAGVEDRDLKLVAVLETGESQVDGQSISAASADGLRRQFGVSVEEFAAILVGKDGTEKQRSQAPMDLAMLYRTIDVMPMRQQEMRSRP</sequence>
<gene>
    <name evidence="3" type="ORF">NC998_27810</name>
</gene>
<reference evidence="3 4" key="1">
    <citation type="submission" date="2022-04" db="EMBL/GenBank/DDBJ databases">
        <title>Positive selection, recombination, and allopatry shape intraspecific diversity of widespread and dominant cyanobacteria.</title>
        <authorList>
            <person name="Wei J."/>
            <person name="Shu W."/>
            <person name="Hu C."/>
        </authorList>
    </citation>
    <scope>NUCLEOTIDE SEQUENCE [LARGE SCALE GENOMIC DNA]</scope>
    <source>
        <strain evidence="3 4">GB2-A4</strain>
    </source>
</reference>
<dbReference type="RefSeq" id="WP_190443276.1">
    <property type="nucleotide sequence ID" value="NZ_JAMPKM010000050.1"/>
</dbReference>
<comment type="caution">
    <text evidence="3">The sequence shown here is derived from an EMBL/GenBank/DDBJ whole genome shotgun (WGS) entry which is preliminary data.</text>
</comment>
<dbReference type="PANTHER" id="PTHR46792:SF1">
    <property type="entry name" value="COILED-COIL DOMAIN-CONTAINING 80-LIKE 2"/>
    <property type="match status" value="1"/>
</dbReference>
<dbReference type="Pfam" id="PF13778">
    <property type="entry name" value="DUF4174"/>
    <property type="match status" value="1"/>
</dbReference>
<accession>A0ABV0JIL7</accession>